<dbReference type="PROSITE" id="PS00122">
    <property type="entry name" value="CARBOXYLESTERASE_B_1"/>
    <property type="match status" value="1"/>
</dbReference>
<accession>A0ABY8VKU0</accession>
<sequence length="422" mass="46630">MTDVRVSCPAGTIVGVTDGDVTHFHSIPYSDIPGDFLDAERLPPQDLIDARAYRPGSIALTVVTPAGARELADLPVIVYIHGGRYEYGTHGDRRAEGTPNAHAGVITVHIGYRVKLAGLARFHDDEPHHYRGIDDCQLGLEWVQRNIESFGGDPTNVTLVGQSAGATTALWLTRRDHYRGGFRRVMAMSPCFPRASFADRKGTLRMALGKPVTRAALSRMPARALDRGYNRFRTWYAMDMALGPTPLDGRELADIPLWVTSTREEFYHIPAGRKADSSRLRERLARGLAKRMGMTGSFDTWLAAAREIDPRRIGGRLIGDAQNRRWVSQTAEEAPGRVWMSEFVRDHGPALHCADIPTVFGLEPGPSHDLLLTFARGEELPWPEFDADGERTALRINLDSGETTLVNDPLKMVREAFGSAAP</sequence>
<evidence type="ECO:0000259" key="4">
    <source>
        <dbReference type="Pfam" id="PF00135"/>
    </source>
</evidence>
<gene>
    <name evidence="5" type="ORF">QP029_14015</name>
</gene>
<evidence type="ECO:0000313" key="6">
    <source>
        <dbReference type="Proteomes" id="UP001238805"/>
    </source>
</evidence>
<dbReference type="PANTHER" id="PTHR43142">
    <property type="entry name" value="CARBOXYLIC ESTER HYDROLASE"/>
    <property type="match status" value="1"/>
</dbReference>
<reference evidence="5 6" key="1">
    <citation type="submission" date="2023-05" db="EMBL/GenBank/DDBJ databases">
        <title>Corynebacterium suedekumii sp. nov. and Corynebacterium breve sp. nov. isolated from raw cow's milk.</title>
        <authorList>
            <person name="Baer M.K."/>
            <person name="Mehl L."/>
            <person name="Hellmuth R."/>
            <person name="Marke G."/>
            <person name="Lipski A."/>
        </authorList>
    </citation>
    <scope>NUCLEOTIDE SEQUENCE [LARGE SCALE GENOMIC DNA]</scope>
    <source>
        <strain evidence="5 6">LM112</strain>
    </source>
</reference>
<dbReference type="InterPro" id="IPR002018">
    <property type="entry name" value="CarbesteraseB"/>
</dbReference>
<dbReference type="EC" id="3.1.1.-" evidence="3"/>
<dbReference type="InterPro" id="IPR019826">
    <property type="entry name" value="Carboxylesterase_B_AS"/>
</dbReference>
<dbReference type="RefSeq" id="WP_284874850.1">
    <property type="nucleotide sequence ID" value="NZ_CP126970.1"/>
</dbReference>
<keyword evidence="2 3" id="KW-0378">Hydrolase</keyword>
<dbReference type="Gene3D" id="3.40.50.1820">
    <property type="entry name" value="alpha/beta hydrolase"/>
    <property type="match status" value="1"/>
</dbReference>
<feature type="domain" description="Carboxylesterase type B" evidence="4">
    <location>
        <begin position="60"/>
        <end position="190"/>
    </location>
</feature>
<comment type="similarity">
    <text evidence="1 3">Belongs to the type-B carboxylesterase/lipase family.</text>
</comment>
<dbReference type="PANTHER" id="PTHR43142:SF1">
    <property type="entry name" value="CARBOXYLIC ESTER HYDROLASE"/>
    <property type="match status" value="1"/>
</dbReference>
<dbReference type="InterPro" id="IPR029058">
    <property type="entry name" value="AB_hydrolase_fold"/>
</dbReference>
<evidence type="ECO:0000256" key="2">
    <source>
        <dbReference type="ARBA" id="ARBA00022801"/>
    </source>
</evidence>
<evidence type="ECO:0000313" key="5">
    <source>
        <dbReference type="EMBL" id="WIM70260.1"/>
    </source>
</evidence>
<dbReference type="SUPFAM" id="SSF53474">
    <property type="entry name" value="alpha/beta-Hydrolases"/>
    <property type="match status" value="1"/>
</dbReference>
<evidence type="ECO:0000256" key="3">
    <source>
        <dbReference type="RuleBase" id="RU361235"/>
    </source>
</evidence>
<keyword evidence="6" id="KW-1185">Reference proteome</keyword>
<dbReference type="Proteomes" id="UP001238805">
    <property type="component" value="Chromosome"/>
</dbReference>
<organism evidence="5 6">
    <name type="scientific">Corynebacterium suedekumii</name>
    <dbReference type="NCBI Taxonomy" id="3049801"/>
    <lineage>
        <taxon>Bacteria</taxon>
        <taxon>Bacillati</taxon>
        <taxon>Actinomycetota</taxon>
        <taxon>Actinomycetes</taxon>
        <taxon>Mycobacteriales</taxon>
        <taxon>Corynebacteriaceae</taxon>
        <taxon>Corynebacterium</taxon>
    </lineage>
</organism>
<protein>
    <recommendedName>
        <fullName evidence="3">Carboxylic ester hydrolase</fullName>
        <ecNumber evidence="3">3.1.1.-</ecNumber>
    </recommendedName>
</protein>
<evidence type="ECO:0000256" key="1">
    <source>
        <dbReference type="ARBA" id="ARBA00005964"/>
    </source>
</evidence>
<dbReference type="Pfam" id="PF00135">
    <property type="entry name" value="COesterase"/>
    <property type="match status" value="1"/>
</dbReference>
<name>A0ABY8VKU0_9CORY</name>
<dbReference type="EMBL" id="CP126970">
    <property type="protein sequence ID" value="WIM70260.1"/>
    <property type="molecule type" value="Genomic_DNA"/>
</dbReference>
<proteinExistence type="inferred from homology"/>